<evidence type="ECO:0000256" key="3">
    <source>
        <dbReference type="PROSITE-ProRule" id="PRU00221"/>
    </source>
</evidence>
<feature type="repeat" description="WD" evidence="3">
    <location>
        <begin position="327"/>
        <end position="359"/>
    </location>
</feature>
<gene>
    <name evidence="4" type="ORF">B0T25DRAFT_499634</name>
</gene>
<keyword evidence="2" id="KW-0677">Repeat</keyword>
<protein>
    <submittedName>
        <fullName evidence="4">WD40-repeat-containing domain protein</fullName>
    </submittedName>
</protein>
<dbReference type="SUPFAM" id="SSF50978">
    <property type="entry name" value="WD40 repeat-like"/>
    <property type="match status" value="1"/>
</dbReference>
<dbReference type="PROSITE" id="PS50082">
    <property type="entry name" value="WD_REPEATS_2"/>
    <property type="match status" value="2"/>
</dbReference>
<name>A0AAJ0MGM4_9PEZI</name>
<dbReference type="Pfam" id="PF07676">
    <property type="entry name" value="PD40"/>
    <property type="match status" value="1"/>
</dbReference>
<dbReference type="Pfam" id="PF00400">
    <property type="entry name" value="WD40"/>
    <property type="match status" value="2"/>
</dbReference>
<dbReference type="InterPro" id="IPR011659">
    <property type="entry name" value="WD40"/>
</dbReference>
<reference evidence="4" key="1">
    <citation type="journal article" date="2023" name="Mol. Phylogenet. Evol.">
        <title>Genome-scale phylogeny and comparative genomics of the fungal order Sordariales.</title>
        <authorList>
            <person name="Hensen N."/>
            <person name="Bonometti L."/>
            <person name="Westerberg I."/>
            <person name="Brannstrom I.O."/>
            <person name="Guillou S."/>
            <person name="Cros-Aarteil S."/>
            <person name="Calhoun S."/>
            <person name="Haridas S."/>
            <person name="Kuo A."/>
            <person name="Mondo S."/>
            <person name="Pangilinan J."/>
            <person name="Riley R."/>
            <person name="LaButti K."/>
            <person name="Andreopoulos B."/>
            <person name="Lipzen A."/>
            <person name="Chen C."/>
            <person name="Yan M."/>
            <person name="Daum C."/>
            <person name="Ng V."/>
            <person name="Clum A."/>
            <person name="Steindorff A."/>
            <person name="Ohm R.A."/>
            <person name="Martin F."/>
            <person name="Silar P."/>
            <person name="Natvig D.O."/>
            <person name="Lalanne C."/>
            <person name="Gautier V."/>
            <person name="Ament-Velasquez S.L."/>
            <person name="Kruys A."/>
            <person name="Hutchinson M.I."/>
            <person name="Powell A.J."/>
            <person name="Barry K."/>
            <person name="Miller A.N."/>
            <person name="Grigoriev I.V."/>
            <person name="Debuchy R."/>
            <person name="Gladieux P."/>
            <person name="Hiltunen Thoren M."/>
            <person name="Johannesson H."/>
        </authorList>
    </citation>
    <scope>NUCLEOTIDE SEQUENCE</scope>
    <source>
        <strain evidence="4">CBS 955.72</strain>
    </source>
</reference>
<dbReference type="PANTHER" id="PTHR19879:SF9">
    <property type="entry name" value="TRANSCRIPTION INITIATION FACTOR TFIID SUBUNIT 5"/>
    <property type="match status" value="1"/>
</dbReference>
<dbReference type="PANTHER" id="PTHR19879">
    <property type="entry name" value="TRANSCRIPTION INITIATION FACTOR TFIID"/>
    <property type="match status" value="1"/>
</dbReference>
<dbReference type="EMBL" id="JAUIQD010000003">
    <property type="protein sequence ID" value="KAK3357959.1"/>
    <property type="molecule type" value="Genomic_DNA"/>
</dbReference>
<dbReference type="InterPro" id="IPR001680">
    <property type="entry name" value="WD40_rpt"/>
</dbReference>
<sequence length="450" mass="48389">MSMGPWNAKAFFERYAYAIEQELTSTPGVAPTWAPGHPQEWGQEKAAVRLGQDSHSTPALSPDDRLLAVGVGEDVHIYEVATQELVQVLKGHSGTVEAVQFSGATYDHGYLLASDSQAPIPDDILGGTTSAAILWHLDRHGKPLSPIVEEAGTGGVPADANLRFEGGELGRYGSSPFSPDGKTLVFLRGNQTTQYDEEEGRSRDAASLPSVTLWSLEGRAARQQLRGHTDAIQWIAASPDSSRVASAAWDGTARIWDAATGALLRVLGPWNEDGANPHGGQLWAGAWSPDGSHLAVARGDPTARAYVCEIATGRTASSVDFGVQARSLAWSPDGRTVACGGGGATLVLWDPYTGREQMRWCLAFGHDVRMGRISSVRAVRFLNARGRGAKIIFQVNCGTVHVYDLETNEKYQFAKRAEDMPDSFPRAEPACSTRLVVVPGSEGVLRLWDL</sequence>
<dbReference type="PROSITE" id="PS00678">
    <property type="entry name" value="WD_REPEATS_1"/>
    <property type="match status" value="1"/>
</dbReference>
<dbReference type="PROSITE" id="PS50294">
    <property type="entry name" value="WD_REPEATS_REGION"/>
    <property type="match status" value="1"/>
</dbReference>
<evidence type="ECO:0000313" key="5">
    <source>
        <dbReference type="Proteomes" id="UP001275084"/>
    </source>
</evidence>
<accession>A0AAJ0MGM4</accession>
<evidence type="ECO:0000256" key="2">
    <source>
        <dbReference type="ARBA" id="ARBA00022737"/>
    </source>
</evidence>
<evidence type="ECO:0000313" key="4">
    <source>
        <dbReference type="EMBL" id="KAK3357959.1"/>
    </source>
</evidence>
<proteinExistence type="predicted"/>
<dbReference type="InterPro" id="IPR036322">
    <property type="entry name" value="WD40_repeat_dom_sf"/>
</dbReference>
<dbReference type="Proteomes" id="UP001275084">
    <property type="component" value="Unassembled WGS sequence"/>
</dbReference>
<dbReference type="Gene3D" id="2.130.10.10">
    <property type="entry name" value="YVTN repeat-like/Quinoprotein amine dehydrogenase"/>
    <property type="match status" value="3"/>
</dbReference>
<keyword evidence="5" id="KW-1185">Reference proteome</keyword>
<dbReference type="SMART" id="SM00320">
    <property type="entry name" value="WD40"/>
    <property type="match status" value="4"/>
</dbReference>
<evidence type="ECO:0000256" key="1">
    <source>
        <dbReference type="ARBA" id="ARBA00022574"/>
    </source>
</evidence>
<reference evidence="4" key="2">
    <citation type="submission" date="2023-06" db="EMBL/GenBank/DDBJ databases">
        <authorList>
            <consortium name="Lawrence Berkeley National Laboratory"/>
            <person name="Haridas S."/>
            <person name="Hensen N."/>
            <person name="Bonometti L."/>
            <person name="Westerberg I."/>
            <person name="Brannstrom I.O."/>
            <person name="Guillou S."/>
            <person name="Cros-Aarteil S."/>
            <person name="Calhoun S."/>
            <person name="Kuo A."/>
            <person name="Mondo S."/>
            <person name="Pangilinan J."/>
            <person name="Riley R."/>
            <person name="Labutti K."/>
            <person name="Andreopoulos B."/>
            <person name="Lipzen A."/>
            <person name="Chen C."/>
            <person name="Yanf M."/>
            <person name="Daum C."/>
            <person name="Ng V."/>
            <person name="Clum A."/>
            <person name="Steindorff A."/>
            <person name="Ohm R."/>
            <person name="Martin F."/>
            <person name="Silar P."/>
            <person name="Natvig D."/>
            <person name="Lalanne C."/>
            <person name="Gautier V."/>
            <person name="Ament-Velasquez S.L."/>
            <person name="Kruys A."/>
            <person name="Hutchinson M.I."/>
            <person name="Powell A.J."/>
            <person name="Barry K."/>
            <person name="Miller A.N."/>
            <person name="Grigoriev I.V."/>
            <person name="Debuchy R."/>
            <person name="Gladieux P."/>
            <person name="Thoren M.H."/>
            <person name="Johannesson H."/>
        </authorList>
    </citation>
    <scope>NUCLEOTIDE SEQUENCE</scope>
    <source>
        <strain evidence="4">CBS 955.72</strain>
    </source>
</reference>
<dbReference type="AlphaFoldDB" id="A0AAJ0MGM4"/>
<organism evidence="4 5">
    <name type="scientific">Lasiosphaeria hispida</name>
    <dbReference type="NCBI Taxonomy" id="260671"/>
    <lineage>
        <taxon>Eukaryota</taxon>
        <taxon>Fungi</taxon>
        <taxon>Dikarya</taxon>
        <taxon>Ascomycota</taxon>
        <taxon>Pezizomycotina</taxon>
        <taxon>Sordariomycetes</taxon>
        <taxon>Sordariomycetidae</taxon>
        <taxon>Sordariales</taxon>
        <taxon>Lasiosphaeriaceae</taxon>
        <taxon>Lasiosphaeria</taxon>
    </lineage>
</organism>
<feature type="repeat" description="WD" evidence="3">
    <location>
        <begin position="225"/>
        <end position="266"/>
    </location>
</feature>
<keyword evidence="1 3" id="KW-0853">WD repeat</keyword>
<comment type="caution">
    <text evidence="4">The sequence shown here is derived from an EMBL/GenBank/DDBJ whole genome shotgun (WGS) entry which is preliminary data.</text>
</comment>
<dbReference type="InterPro" id="IPR015943">
    <property type="entry name" value="WD40/YVTN_repeat-like_dom_sf"/>
</dbReference>
<dbReference type="InterPro" id="IPR019775">
    <property type="entry name" value="WD40_repeat_CS"/>
</dbReference>